<reference evidence="7 8" key="1">
    <citation type="submission" date="2024-05" db="EMBL/GenBank/DDBJ databases">
        <title>A draft genome resource for the thread blight pathogen Marasmius tenuissimus strain MS-2.</title>
        <authorList>
            <person name="Yulfo-Soto G.E."/>
            <person name="Baruah I.K."/>
            <person name="Amoako-Attah I."/>
            <person name="Bukari Y."/>
            <person name="Meinhardt L.W."/>
            <person name="Bailey B.A."/>
            <person name="Cohen S.P."/>
        </authorList>
    </citation>
    <scope>NUCLEOTIDE SEQUENCE [LARGE SCALE GENOMIC DNA]</scope>
    <source>
        <strain evidence="7 8">MS-2</strain>
    </source>
</reference>
<keyword evidence="4 7" id="KW-0548">Nucleotidyltransferase</keyword>
<dbReference type="Gene3D" id="1.10.274.100">
    <property type="entry name" value="RNA polymerase Rpb1, domain 3"/>
    <property type="match status" value="1"/>
</dbReference>
<dbReference type="EMBL" id="JBBXMP010000581">
    <property type="protein sequence ID" value="KAL0057340.1"/>
    <property type="molecule type" value="Genomic_DNA"/>
</dbReference>
<evidence type="ECO:0000313" key="7">
    <source>
        <dbReference type="EMBL" id="KAL0057340.1"/>
    </source>
</evidence>
<dbReference type="Pfam" id="PF04983">
    <property type="entry name" value="RNA_pol_Rpb1_3"/>
    <property type="match status" value="1"/>
</dbReference>
<name>A0ABR2Z7M8_9AGAR</name>
<gene>
    <name evidence="7" type="primary">RPO21_9</name>
    <name evidence="7" type="ORF">AAF712_016024</name>
</gene>
<comment type="caution">
    <text evidence="7">The sequence shown here is derived from an EMBL/GenBank/DDBJ whole genome shotgun (WGS) entry which is preliminary data.</text>
</comment>
<feature type="domain" description="RNA polymerase Rpb1" evidence="6">
    <location>
        <begin position="14"/>
        <end position="111"/>
    </location>
</feature>
<dbReference type="EC" id="2.7.7.6" evidence="1"/>
<evidence type="ECO:0000256" key="3">
    <source>
        <dbReference type="ARBA" id="ARBA00022679"/>
    </source>
</evidence>
<keyword evidence="5" id="KW-0804">Transcription</keyword>
<evidence type="ECO:0000313" key="8">
    <source>
        <dbReference type="Proteomes" id="UP001437256"/>
    </source>
</evidence>
<keyword evidence="3 7" id="KW-0808">Transferase</keyword>
<evidence type="ECO:0000256" key="4">
    <source>
        <dbReference type="ARBA" id="ARBA00022695"/>
    </source>
</evidence>
<keyword evidence="8" id="KW-1185">Reference proteome</keyword>
<keyword evidence="2 7" id="KW-0240">DNA-directed RNA polymerase</keyword>
<dbReference type="GO" id="GO:0000428">
    <property type="term" value="C:DNA-directed RNA polymerase complex"/>
    <property type="evidence" value="ECO:0007669"/>
    <property type="project" value="UniProtKB-KW"/>
</dbReference>
<evidence type="ECO:0000256" key="1">
    <source>
        <dbReference type="ARBA" id="ARBA00012418"/>
    </source>
</evidence>
<evidence type="ECO:0000256" key="5">
    <source>
        <dbReference type="ARBA" id="ARBA00023163"/>
    </source>
</evidence>
<dbReference type="InterPro" id="IPR007066">
    <property type="entry name" value="RNA_pol_Rpb1_3"/>
</dbReference>
<evidence type="ECO:0000259" key="6">
    <source>
        <dbReference type="Pfam" id="PF04983"/>
    </source>
</evidence>
<feature type="non-terminal residue" evidence="7">
    <location>
        <position position="1"/>
    </location>
</feature>
<evidence type="ECO:0000256" key="2">
    <source>
        <dbReference type="ARBA" id="ARBA00022478"/>
    </source>
</evidence>
<dbReference type="Proteomes" id="UP001437256">
    <property type="component" value="Unassembled WGS sequence"/>
</dbReference>
<organism evidence="7 8">
    <name type="scientific">Marasmius tenuissimus</name>
    <dbReference type="NCBI Taxonomy" id="585030"/>
    <lineage>
        <taxon>Eukaryota</taxon>
        <taxon>Fungi</taxon>
        <taxon>Dikarya</taxon>
        <taxon>Basidiomycota</taxon>
        <taxon>Agaricomycotina</taxon>
        <taxon>Agaricomycetes</taxon>
        <taxon>Agaricomycetidae</taxon>
        <taxon>Agaricales</taxon>
        <taxon>Marasmiineae</taxon>
        <taxon>Marasmiaceae</taxon>
        <taxon>Marasmius</taxon>
    </lineage>
</organism>
<accession>A0ABR2Z7M8</accession>
<dbReference type="SUPFAM" id="SSF64484">
    <property type="entry name" value="beta and beta-prime subunits of DNA dependent RNA-polymerase"/>
    <property type="match status" value="1"/>
</dbReference>
<sequence>WVPRQSLLYIIPPPKANKLIMGIDQDTLLGIQKFTLRDHVLYWSLVQIFPWAQDWDSVVPILEILEPKLLPTRKQILSLIIPQGINILHSLDPKLPNPDDDGMMIENGEVIPKL</sequence>
<protein>
    <recommendedName>
        <fullName evidence="1">DNA-directed RNA polymerase</fullName>
        <ecNumber evidence="1">2.7.7.6</ecNumber>
    </recommendedName>
</protein>
<dbReference type="InterPro" id="IPR042102">
    <property type="entry name" value="RNA_pol_Rpb1_3_sf"/>
</dbReference>
<proteinExistence type="predicted"/>
<dbReference type="GO" id="GO:0003899">
    <property type="term" value="F:DNA-directed RNA polymerase activity"/>
    <property type="evidence" value="ECO:0007669"/>
    <property type="project" value="UniProtKB-EC"/>
</dbReference>